<dbReference type="Proteomes" id="UP001549076">
    <property type="component" value="Unassembled WGS sequence"/>
</dbReference>
<proteinExistence type="predicted"/>
<keyword evidence="2" id="KW-1185">Reference proteome</keyword>
<accession>A0ABV2N4E6</accession>
<gene>
    <name evidence="1" type="ORF">ABID37_003100</name>
</gene>
<protein>
    <submittedName>
        <fullName evidence="1">Uncharacterized protein</fullName>
    </submittedName>
</protein>
<organism evidence="1 2">
    <name type="scientific">Aquamicrobium terrae</name>
    <dbReference type="NCBI Taxonomy" id="1324945"/>
    <lineage>
        <taxon>Bacteria</taxon>
        <taxon>Pseudomonadati</taxon>
        <taxon>Pseudomonadota</taxon>
        <taxon>Alphaproteobacteria</taxon>
        <taxon>Hyphomicrobiales</taxon>
        <taxon>Phyllobacteriaceae</taxon>
        <taxon>Aquamicrobium</taxon>
    </lineage>
</organism>
<dbReference type="EMBL" id="JBEPML010000010">
    <property type="protein sequence ID" value="MET3792877.1"/>
    <property type="molecule type" value="Genomic_DNA"/>
</dbReference>
<sequence>MTRDLSAARLHLERAYHYLGGNDDTCRKAREALDLLIEAVAAAEHARPAAKVIEFPSQSRNAR</sequence>
<name>A0ABV2N4E6_9HYPH</name>
<reference evidence="1 2" key="1">
    <citation type="submission" date="2024-06" db="EMBL/GenBank/DDBJ databases">
        <title>Genomic Encyclopedia of Type Strains, Phase IV (KMG-IV): sequencing the most valuable type-strain genomes for metagenomic binning, comparative biology and taxonomic classification.</title>
        <authorList>
            <person name="Goeker M."/>
        </authorList>
    </citation>
    <scope>NUCLEOTIDE SEQUENCE [LARGE SCALE GENOMIC DNA]</scope>
    <source>
        <strain evidence="1 2">DSM 27865</strain>
    </source>
</reference>
<evidence type="ECO:0000313" key="1">
    <source>
        <dbReference type="EMBL" id="MET3792877.1"/>
    </source>
</evidence>
<dbReference type="RefSeq" id="WP_354196284.1">
    <property type="nucleotide sequence ID" value="NZ_JBEPML010000010.1"/>
</dbReference>
<comment type="caution">
    <text evidence="1">The sequence shown here is derived from an EMBL/GenBank/DDBJ whole genome shotgun (WGS) entry which is preliminary data.</text>
</comment>
<evidence type="ECO:0000313" key="2">
    <source>
        <dbReference type="Proteomes" id="UP001549076"/>
    </source>
</evidence>